<dbReference type="Pfam" id="PF03928">
    <property type="entry name" value="HbpS-like"/>
    <property type="match status" value="1"/>
</dbReference>
<keyword evidence="3" id="KW-1185">Reference proteome</keyword>
<gene>
    <name evidence="2" type="ORF">SAMN04488500_11658</name>
</gene>
<evidence type="ECO:0000256" key="1">
    <source>
        <dbReference type="SAM" id="SignalP"/>
    </source>
</evidence>
<evidence type="ECO:0000313" key="2">
    <source>
        <dbReference type="EMBL" id="SMC97586.1"/>
    </source>
</evidence>
<name>A0A1W2DKN2_9FIRM</name>
<keyword evidence="1" id="KW-0732">Signal</keyword>
<dbReference type="AlphaFoldDB" id="A0A1W2DKN2"/>
<feature type="chain" id="PRO_5012709648" evidence="1">
    <location>
        <begin position="23"/>
        <end position="158"/>
    </location>
</feature>
<evidence type="ECO:0000313" key="3">
    <source>
        <dbReference type="Proteomes" id="UP000192738"/>
    </source>
</evidence>
<dbReference type="RefSeq" id="WP_245824029.1">
    <property type="nucleotide sequence ID" value="NZ_CP155572.1"/>
</dbReference>
<sequence length="158" mass="16061">MVLLVFCITLMMGLAMSAQASASDGAKVNLERAKKMIAAAEIKAAEIGVPMVITVVDEGGNMIAQHRMDGALLASIAISRDKAYTSVALKMSTETAASVAQPGQSLYGINTTDGGRLVIFGGGLPIVVKQNVIGGIGVSGGSVEQDVAVVNAGLAAWK</sequence>
<dbReference type="Proteomes" id="UP000192738">
    <property type="component" value="Unassembled WGS sequence"/>
</dbReference>
<dbReference type="STRING" id="112901.SAMN04488500_11658"/>
<feature type="signal peptide" evidence="1">
    <location>
        <begin position="1"/>
        <end position="22"/>
    </location>
</feature>
<organism evidence="2 3">
    <name type="scientific">Sporomusa malonica</name>
    <dbReference type="NCBI Taxonomy" id="112901"/>
    <lineage>
        <taxon>Bacteria</taxon>
        <taxon>Bacillati</taxon>
        <taxon>Bacillota</taxon>
        <taxon>Negativicutes</taxon>
        <taxon>Selenomonadales</taxon>
        <taxon>Sporomusaceae</taxon>
        <taxon>Sporomusa</taxon>
    </lineage>
</organism>
<proteinExistence type="predicted"/>
<dbReference type="Gene3D" id="3.30.450.150">
    <property type="entry name" value="Haem-degrading domain"/>
    <property type="match status" value="1"/>
</dbReference>
<reference evidence="2 3" key="1">
    <citation type="submission" date="2017-04" db="EMBL/GenBank/DDBJ databases">
        <authorList>
            <person name="Afonso C.L."/>
            <person name="Miller P.J."/>
            <person name="Scott M.A."/>
            <person name="Spackman E."/>
            <person name="Goraichik I."/>
            <person name="Dimitrov K.M."/>
            <person name="Suarez D.L."/>
            <person name="Swayne D.E."/>
        </authorList>
    </citation>
    <scope>NUCLEOTIDE SEQUENCE [LARGE SCALE GENOMIC DNA]</scope>
    <source>
        <strain evidence="2 3">DSM 5090</strain>
    </source>
</reference>
<dbReference type="PANTHER" id="PTHR34309">
    <property type="entry name" value="SLR1406 PROTEIN"/>
    <property type="match status" value="1"/>
</dbReference>
<dbReference type="InterPro" id="IPR005624">
    <property type="entry name" value="PduO/GlcC-like"/>
</dbReference>
<dbReference type="InterPro" id="IPR052517">
    <property type="entry name" value="GlcG_carb_metab_protein"/>
</dbReference>
<dbReference type="InterPro" id="IPR038084">
    <property type="entry name" value="PduO/GlcC-like_sf"/>
</dbReference>
<protein>
    <submittedName>
        <fullName evidence="2">Uncharacterized conserved protein GlcG, DUF336 family</fullName>
    </submittedName>
</protein>
<dbReference type="EMBL" id="FWXI01000016">
    <property type="protein sequence ID" value="SMC97586.1"/>
    <property type="molecule type" value="Genomic_DNA"/>
</dbReference>
<dbReference type="SUPFAM" id="SSF143744">
    <property type="entry name" value="GlcG-like"/>
    <property type="match status" value="1"/>
</dbReference>
<dbReference type="PANTHER" id="PTHR34309:SF1">
    <property type="entry name" value="PROTEIN GLCG"/>
    <property type="match status" value="1"/>
</dbReference>
<accession>A0A1W2DKN2</accession>